<keyword evidence="4" id="KW-0255">Endonuclease</keyword>
<evidence type="ECO:0000256" key="2">
    <source>
        <dbReference type="ARBA" id="ARBA00022695"/>
    </source>
</evidence>
<sequence length="999" mass="109985">MDTAEEDEMQRALMQQGALLGRQQEEIAASRHAYTEISLEINQLTERFGWLLTSPPAAQMVAPPPDPEGACIAEPRLNPPAPYSGEPNTSLLPVPRESGERPCGITSGSSCCFSFESFSEELRKVFDRSAQGTEAARALALLRQGEQSVSSYSIEFHTLAASCGWNDKALWDHFLHGLAEHLKDEIYSLELPSSLDGLINLTIRVDSRLALRSRHRRGVVSLEPAIRTVSAASSDAPSPRHDFFEDKPMQVGRARLTAREHRRHLENQLCLYCGEPSDMVAACPVAWQHLPSKGGQKFQALLRVKGAVHQVSALIDSGAEGDFMDAGLAMHLGISSVALAEPISAKTLCSTLLFRITHATRFITLTLSGNHSEEIHFLLIHSPNAQLVLGHTWLAKHNPHIDWALNSLLAWSPFCLAQCLGAAFTPVVSCSVLQEEPVNLASIPEAYHDLRAFFSKSRASSLPPHRLYDCAIDLLPGISPPKGRLYSLSRPEREAMERYIHDSQVAGIIRPSFSPAGAGFFFVEKKNGSLAGGNHLHGGEVRVPRPSAPFLGFVLSPEGIRMDPAKVRAVADWPTPDSRRAVQRFLGFADFYGPVSSVHCGGGCVRGGGWGYFVPKTILGREDTSLRLFSHRLTPPERNYDIGNRELLAVRLALGEWRHWLEGTGVPFIVWTDHKNLEYIRTAKRLNSRQARWALFFGQFRFNISYHPGSKNGKPNTLSRIFEVEASPTLPVAILPPEQVVAAVTWGVESRVRTVLSDATIPAGCPEGLLFVHESVRTSVLQWGHSSELVCHPGATRTCMLIKQRFWWPSVVPDARRFVLACPVCAAGKDSNRPPAGLLQPLSVPSWPWSHIAMDFITGLPLSSGKTVVLTVVDRFSKAVHFIPLPKLPSVRETAAVVLHHVFRIHGLPVNVVSDRGPQFVSRFWTEFCRQLGVTASLSSGYHPQTNGQAERANQDLERVLRCVASAEPSSWSSRLTMVEYTHNSLPVSSTVYSLSSAV</sequence>
<dbReference type="InterPro" id="IPR043502">
    <property type="entry name" value="DNA/RNA_pol_sf"/>
</dbReference>
<keyword evidence="6" id="KW-0695">RNA-directed DNA polymerase</keyword>
<dbReference type="InterPro" id="IPR012337">
    <property type="entry name" value="RNaseH-like_sf"/>
</dbReference>
<evidence type="ECO:0000256" key="5">
    <source>
        <dbReference type="ARBA" id="ARBA00022801"/>
    </source>
</evidence>
<keyword evidence="5" id="KW-0378">Hydrolase</keyword>
<dbReference type="InterPro" id="IPR050951">
    <property type="entry name" value="Retrovirus_Pol_polyprotein"/>
</dbReference>
<dbReference type="CDD" id="cd00303">
    <property type="entry name" value="retropepsin_like"/>
    <property type="match status" value="1"/>
</dbReference>
<evidence type="ECO:0000256" key="6">
    <source>
        <dbReference type="ARBA" id="ARBA00022918"/>
    </source>
</evidence>
<dbReference type="Proteomes" id="UP000830375">
    <property type="component" value="Unassembled WGS sequence"/>
</dbReference>
<evidence type="ECO:0000313" key="11">
    <source>
        <dbReference type="Proteomes" id="UP000830375"/>
    </source>
</evidence>
<dbReference type="InterPro" id="IPR041373">
    <property type="entry name" value="RT_RNaseH"/>
</dbReference>
<feature type="domain" description="Integrase catalytic" evidence="9">
    <location>
        <begin position="844"/>
        <end position="999"/>
    </location>
</feature>
<dbReference type="Gene3D" id="2.40.70.10">
    <property type="entry name" value="Acid Proteases"/>
    <property type="match status" value="1"/>
</dbReference>
<comment type="caution">
    <text evidence="10">The sequence shown here is derived from an EMBL/GenBank/DDBJ whole genome shotgun (WGS) entry which is preliminary data.</text>
</comment>
<reference evidence="10 11" key="1">
    <citation type="submission" date="2022-01" db="EMBL/GenBank/DDBJ databases">
        <title>A high-quality chromosome-level genome assembly of rohu carp, Labeo rohita.</title>
        <authorList>
            <person name="Arick M.A. II"/>
            <person name="Hsu C.-Y."/>
            <person name="Magbanua Z."/>
            <person name="Pechanova O."/>
            <person name="Grover C."/>
            <person name="Miller E."/>
            <person name="Thrash A."/>
            <person name="Ezzel L."/>
            <person name="Alam S."/>
            <person name="Benzie J."/>
            <person name="Hamilton M."/>
            <person name="Karsi A."/>
            <person name="Lawrence M.L."/>
            <person name="Peterson D.G."/>
        </authorList>
    </citation>
    <scope>NUCLEOTIDE SEQUENCE [LARGE SCALE GENOMIC DNA]</scope>
    <source>
        <strain evidence="11">BAU-BD-2019</strain>
        <tissue evidence="10">Blood</tissue>
    </source>
</reference>
<evidence type="ECO:0000259" key="9">
    <source>
        <dbReference type="PROSITE" id="PS50994"/>
    </source>
</evidence>
<evidence type="ECO:0000256" key="4">
    <source>
        <dbReference type="ARBA" id="ARBA00022759"/>
    </source>
</evidence>
<dbReference type="InterPro" id="IPR021109">
    <property type="entry name" value="Peptidase_aspartic_dom_sf"/>
</dbReference>
<keyword evidence="2" id="KW-0548">Nucleotidyltransferase</keyword>
<name>A0ABQ8L059_LABRO</name>
<dbReference type="SUPFAM" id="SSF56672">
    <property type="entry name" value="DNA/RNA polymerases"/>
    <property type="match status" value="1"/>
</dbReference>
<gene>
    <name evidence="10" type="ORF">H4Q32_030971</name>
</gene>
<evidence type="ECO:0000256" key="1">
    <source>
        <dbReference type="ARBA" id="ARBA00022679"/>
    </source>
</evidence>
<dbReference type="SUPFAM" id="SSF53098">
    <property type="entry name" value="Ribonuclease H-like"/>
    <property type="match status" value="1"/>
</dbReference>
<dbReference type="InterPro" id="IPR005162">
    <property type="entry name" value="Retrotrans_gag_dom"/>
</dbReference>
<dbReference type="Pfam" id="PF03732">
    <property type="entry name" value="Retrotrans_gag"/>
    <property type="match status" value="1"/>
</dbReference>
<dbReference type="Pfam" id="PF17921">
    <property type="entry name" value="Integrase_H2C2"/>
    <property type="match status" value="1"/>
</dbReference>
<protein>
    <recommendedName>
        <fullName evidence="7">Gypsy retrotransposon integrase-like protein 1</fullName>
    </recommendedName>
</protein>
<dbReference type="EMBL" id="JACTAM010002637">
    <property type="protein sequence ID" value="KAI2644103.1"/>
    <property type="molecule type" value="Genomic_DNA"/>
</dbReference>
<organism evidence="10 11">
    <name type="scientific">Labeo rohita</name>
    <name type="common">Indian major carp</name>
    <name type="synonym">Cyprinus rohita</name>
    <dbReference type="NCBI Taxonomy" id="84645"/>
    <lineage>
        <taxon>Eukaryota</taxon>
        <taxon>Metazoa</taxon>
        <taxon>Chordata</taxon>
        <taxon>Craniata</taxon>
        <taxon>Vertebrata</taxon>
        <taxon>Euteleostomi</taxon>
        <taxon>Actinopterygii</taxon>
        <taxon>Neopterygii</taxon>
        <taxon>Teleostei</taxon>
        <taxon>Ostariophysi</taxon>
        <taxon>Cypriniformes</taxon>
        <taxon>Cyprinidae</taxon>
        <taxon>Labeoninae</taxon>
        <taxon>Labeonini</taxon>
        <taxon>Labeo</taxon>
    </lineage>
</organism>
<evidence type="ECO:0000256" key="7">
    <source>
        <dbReference type="ARBA" id="ARBA00039658"/>
    </source>
</evidence>
<dbReference type="InterPro" id="IPR041588">
    <property type="entry name" value="Integrase_H2C2"/>
</dbReference>
<dbReference type="PROSITE" id="PS50994">
    <property type="entry name" value="INTEGRASE"/>
    <property type="match status" value="1"/>
</dbReference>
<keyword evidence="11" id="KW-1185">Reference proteome</keyword>
<proteinExistence type="predicted"/>
<feature type="region of interest" description="Disordered" evidence="8">
    <location>
        <begin position="80"/>
        <end position="99"/>
    </location>
</feature>
<keyword evidence="1" id="KW-0808">Transferase</keyword>
<dbReference type="InterPro" id="IPR001584">
    <property type="entry name" value="Integrase_cat-core"/>
</dbReference>
<dbReference type="Pfam" id="PF17917">
    <property type="entry name" value="RT_RNaseH"/>
    <property type="match status" value="1"/>
</dbReference>
<dbReference type="Gene3D" id="3.10.10.10">
    <property type="entry name" value="HIV Type 1 Reverse Transcriptase, subunit A, domain 1"/>
    <property type="match status" value="1"/>
</dbReference>
<dbReference type="InterPro" id="IPR036397">
    <property type="entry name" value="RNaseH_sf"/>
</dbReference>
<evidence type="ECO:0000313" key="10">
    <source>
        <dbReference type="EMBL" id="KAI2644103.1"/>
    </source>
</evidence>
<dbReference type="Pfam" id="PF00665">
    <property type="entry name" value="rve"/>
    <property type="match status" value="1"/>
</dbReference>
<dbReference type="Gene3D" id="3.30.420.10">
    <property type="entry name" value="Ribonuclease H-like superfamily/Ribonuclease H"/>
    <property type="match status" value="1"/>
</dbReference>
<dbReference type="PANTHER" id="PTHR37984:SF5">
    <property type="entry name" value="PROTEIN NYNRIN-LIKE"/>
    <property type="match status" value="1"/>
</dbReference>
<dbReference type="CDD" id="cd09274">
    <property type="entry name" value="RNase_HI_RT_Ty3"/>
    <property type="match status" value="1"/>
</dbReference>
<keyword evidence="3" id="KW-0540">Nuclease</keyword>
<evidence type="ECO:0000256" key="3">
    <source>
        <dbReference type="ARBA" id="ARBA00022722"/>
    </source>
</evidence>
<dbReference type="PANTHER" id="PTHR37984">
    <property type="entry name" value="PROTEIN CBG26694"/>
    <property type="match status" value="1"/>
</dbReference>
<evidence type="ECO:0000256" key="8">
    <source>
        <dbReference type="SAM" id="MobiDB-lite"/>
    </source>
</evidence>
<dbReference type="Gene3D" id="1.10.340.70">
    <property type="match status" value="1"/>
</dbReference>
<accession>A0ABQ8L059</accession>